<sequence>MAASTGRRVLIAGGGIGGLCAALAAHGAGAEVVVFERTDDPLREAGTAFNLWGNAVTALDRVGLGREVRDAGDPIERMLLRDHRGGLIGETPIADIGRRLGTTSVNIRRSELSRLLYQACVDADIPVHTGTGCAGYRETEKGVALQLADGRVEEGAVLVGADGARSTIRNQLVGDGDPLASSFPIRGIARNGHGTDPNTVTMVWGPRGGGAGCWPLADGTVSWTVGATSPLKRRLDAGDDPKRAVLDFVAGFPAPFHQLIESTPSERIVVSPVLVRETAEVWGSGPVTLLGDAAHAMPTVFAQGACQAVEDAVVLGAELATNTDPVEALRAYEARRKPRIDWLRKRIFTLDKLQKFENRLMCMIRNFSTRKAPADKSVRSWEQMLTFDLTPAS</sequence>
<dbReference type="Pfam" id="PF01494">
    <property type="entry name" value="FAD_binding_3"/>
    <property type="match status" value="1"/>
</dbReference>
<evidence type="ECO:0000313" key="4">
    <source>
        <dbReference type="EMBL" id="OQO94680.1"/>
    </source>
</evidence>
<protein>
    <recommendedName>
        <fullName evidence="3">FAD-binding domain-containing protein</fullName>
    </recommendedName>
</protein>
<dbReference type="SUPFAM" id="SSF51905">
    <property type="entry name" value="FAD/NAD(P)-binding domain"/>
    <property type="match status" value="1"/>
</dbReference>
<dbReference type="RefSeq" id="WP_081190125.1">
    <property type="nucleotide sequence ID" value="NZ_MWIH01000002.1"/>
</dbReference>
<evidence type="ECO:0000259" key="3">
    <source>
        <dbReference type="Pfam" id="PF01494"/>
    </source>
</evidence>
<dbReference type="Gene3D" id="3.50.50.60">
    <property type="entry name" value="FAD/NAD(P)-binding domain"/>
    <property type="match status" value="1"/>
</dbReference>
<evidence type="ECO:0000313" key="5">
    <source>
        <dbReference type="Proteomes" id="UP000192591"/>
    </source>
</evidence>
<keyword evidence="5" id="KW-1185">Reference proteome</keyword>
<evidence type="ECO:0000256" key="2">
    <source>
        <dbReference type="ARBA" id="ARBA00023033"/>
    </source>
</evidence>
<dbReference type="InterPro" id="IPR050493">
    <property type="entry name" value="FAD-dep_Monooxygenase_BioMet"/>
</dbReference>
<organism evidence="4 5">
    <name type="scientific">Saccharomonospora piscinae</name>
    <dbReference type="NCBI Taxonomy" id="687388"/>
    <lineage>
        <taxon>Bacteria</taxon>
        <taxon>Bacillati</taxon>
        <taxon>Actinomycetota</taxon>
        <taxon>Actinomycetes</taxon>
        <taxon>Pseudonocardiales</taxon>
        <taxon>Pseudonocardiaceae</taxon>
        <taxon>Saccharomonospora</taxon>
    </lineage>
</organism>
<keyword evidence="1" id="KW-0560">Oxidoreductase</keyword>
<feature type="domain" description="FAD-binding" evidence="3">
    <location>
        <begin position="8"/>
        <end position="340"/>
    </location>
</feature>
<comment type="caution">
    <text evidence="4">The sequence shown here is derived from an EMBL/GenBank/DDBJ whole genome shotgun (WGS) entry which is preliminary data.</text>
</comment>
<dbReference type="InterPro" id="IPR036188">
    <property type="entry name" value="FAD/NAD-bd_sf"/>
</dbReference>
<dbReference type="PANTHER" id="PTHR13789">
    <property type="entry name" value="MONOOXYGENASE"/>
    <property type="match status" value="1"/>
</dbReference>
<dbReference type="STRING" id="1962155.B1813_00810"/>
<dbReference type="AlphaFoldDB" id="A0A1V9AC66"/>
<dbReference type="PRINTS" id="PR00420">
    <property type="entry name" value="RNGMNOXGNASE"/>
</dbReference>
<dbReference type="Proteomes" id="UP000192591">
    <property type="component" value="Unassembled WGS sequence"/>
</dbReference>
<dbReference type="InterPro" id="IPR002938">
    <property type="entry name" value="FAD-bd"/>
</dbReference>
<evidence type="ECO:0000256" key="1">
    <source>
        <dbReference type="ARBA" id="ARBA00023002"/>
    </source>
</evidence>
<dbReference type="GO" id="GO:0071949">
    <property type="term" value="F:FAD binding"/>
    <property type="evidence" value="ECO:0007669"/>
    <property type="project" value="InterPro"/>
</dbReference>
<proteinExistence type="predicted"/>
<dbReference type="GO" id="GO:0004497">
    <property type="term" value="F:monooxygenase activity"/>
    <property type="evidence" value="ECO:0007669"/>
    <property type="project" value="UniProtKB-KW"/>
</dbReference>
<dbReference type="PANTHER" id="PTHR13789:SF309">
    <property type="entry name" value="PUTATIVE (AFU_ORTHOLOGUE AFUA_6G14510)-RELATED"/>
    <property type="match status" value="1"/>
</dbReference>
<name>A0A1V9AC66_SACPI</name>
<dbReference type="EMBL" id="MWIH01000002">
    <property type="protein sequence ID" value="OQO94680.1"/>
    <property type="molecule type" value="Genomic_DNA"/>
</dbReference>
<accession>A0A1V9AC66</accession>
<reference evidence="4 5" key="1">
    <citation type="submission" date="2017-02" db="EMBL/GenBank/DDBJ databases">
        <title>Draft genome of Saccharomonospora sp. 154.</title>
        <authorList>
            <person name="Alonso-Carmona G.S."/>
            <person name="De La Haba R."/>
            <person name="Vera-Gargallo B."/>
            <person name="Sandoval-Trujillo A.H."/>
            <person name="Ramirez-Duran N."/>
            <person name="Ventosa A."/>
        </authorList>
    </citation>
    <scope>NUCLEOTIDE SEQUENCE [LARGE SCALE GENOMIC DNA]</scope>
    <source>
        <strain evidence="4 5">LRS4.154</strain>
    </source>
</reference>
<gene>
    <name evidence="4" type="ORF">B1813_00810</name>
</gene>
<keyword evidence="2" id="KW-0503">Monooxygenase</keyword>